<protein>
    <submittedName>
        <fullName evidence="1">Uncharacterized protein</fullName>
    </submittedName>
</protein>
<proteinExistence type="predicted"/>
<reference evidence="1 2" key="1">
    <citation type="submission" date="2020-03" db="EMBL/GenBank/DDBJ databases">
        <title>Genomic Encyclopedia of Type Strains, Phase IV (KMG-IV): sequencing the most valuable type-strain genomes for metagenomic binning, comparative biology and taxonomic classification.</title>
        <authorList>
            <person name="Goeker M."/>
        </authorList>
    </citation>
    <scope>NUCLEOTIDE SEQUENCE [LARGE SCALE GENOMIC DNA]</scope>
    <source>
        <strain evidence="1 2">DSM 105722</strain>
    </source>
</reference>
<name>A0A7X5Y9H1_9BACT</name>
<dbReference type="EMBL" id="JAATLI010000002">
    <property type="protein sequence ID" value="NJC17030.1"/>
    <property type="molecule type" value="Genomic_DNA"/>
</dbReference>
<accession>A0A7X5Y9H1</accession>
<sequence length="53" mass="6165">MFTSIYCMDKIKNDGDVAKMYDHIRENGLKLSFSSNTDGLLLYLEYNIIKVSR</sequence>
<evidence type="ECO:0000313" key="1">
    <source>
        <dbReference type="EMBL" id="NJC17030.1"/>
    </source>
</evidence>
<dbReference type="Proteomes" id="UP000576368">
    <property type="component" value="Unassembled WGS sequence"/>
</dbReference>
<comment type="caution">
    <text evidence="1">The sequence shown here is derived from an EMBL/GenBank/DDBJ whole genome shotgun (WGS) entry which is preliminary data.</text>
</comment>
<gene>
    <name evidence="1" type="ORF">GGR15_000635</name>
</gene>
<dbReference type="AlphaFoldDB" id="A0A7X5Y9H1"/>
<organism evidence="1 2">
    <name type="scientific">Butyricimonas paravirosa</name>
    <dbReference type="NCBI Taxonomy" id="1472417"/>
    <lineage>
        <taxon>Bacteria</taxon>
        <taxon>Pseudomonadati</taxon>
        <taxon>Bacteroidota</taxon>
        <taxon>Bacteroidia</taxon>
        <taxon>Bacteroidales</taxon>
        <taxon>Odoribacteraceae</taxon>
        <taxon>Butyricimonas</taxon>
    </lineage>
</organism>
<evidence type="ECO:0000313" key="2">
    <source>
        <dbReference type="Proteomes" id="UP000576368"/>
    </source>
</evidence>